<dbReference type="Proteomes" id="UP001183006">
    <property type="component" value="Chromosome"/>
</dbReference>
<gene>
    <name evidence="1" type="ORF">RE476_02810</name>
</gene>
<dbReference type="KEGG" id="mmav:RE476_02810"/>
<name>A0AA51UGK1_9EURY</name>
<accession>A0AA51UGK1</accession>
<protein>
    <submittedName>
        <fullName evidence="1">Uncharacterized protein</fullName>
    </submittedName>
</protein>
<dbReference type="EMBL" id="CP133594">
    <property type="protein sequence ID" value="WMW22770.1"/>
    <property type="molecule type" value="Genomic_DNA"/>
</dbReference>
<dbReference type="RefSeq" id="WP_309308884.1">
    <property type="nucleotide sequence ID" value="NZ_CP133594.1"/>
</dbReference>
<keyword evidence="2" id="KW-1185">Reference proteome</keyword>
<reference evidence="1" key="1">
    <citation type="submission" date="2023-08" db="EMBL/GenBank/DDBJ databases">
        <title>Methanolobus mangrovi sp. nov. and Methanolobus sediminis sp. nov, two novel methylotrophic methanogens isolated from mangrove sediments in China.</title>
        <authorList>
            <person name="Zhou J."/>
        </authorList>
    </citation>
    <scope>NUCLEOTIDE SEQUENCE</scope>
    <source>
        <strain evidence="1">FTZ2</strain>
    </source>
</reference>
<dbReference type="GeneID" id="84229037"/>
<dbReference type="AlphaFoldDB" id="A0AA51UGK1"/>
<sequence length="114" mass="13109">MYVKTKCPICGENSYHNLRLHRRSLFLGGSKVSWIIDADVTDSCTPEELAKSALCVLADHVYNGISTNELCKILKEKFGVLEQYCCDLIQQLKIEMDMYCPDRQHLYYVEARSP</sequence>
<organism evidence="1 2">
    <name type="scientific">Methanolobus mangrovi</name>
    <dbReference type="NCBI Taxonomy" id="3072977"/>
    <lineage>
        <taxon>Archaea</taxon>
        <taxon>Methanobacteriati</taxon>
        <taxon>Methanobacteriota</taxon>
        <taxon>Stenosarchaea group</taxon>
        <taxon>Methanomicrobia</taxon>
        <taxon>Methanosarcinales</taxon>
        <taxon>Methanosarcinaceae</taxon>
        <taxon>Methanolobus</taxon>
    </lineage>
</organism>
<proteinExistence type="predicted"/>
<evidence type="ECO:0000313" key="2">
    <source>
        <dbReference type="Proteomes" id="UP001183006"/>
    </source>
</evidence>
<evidence type="ECO:0000313" key="1">
    <source>
        <dbReference type="EMBL" id="WMW22770.1"/>
    </source>
</evidence>